<accession>A0A2S0NJB3</accession>
<evidence type="ECO:0000313" key="2">
    <source>
        <dbReference type="Proteomes" id="UP000239250"/>
    </source>
</evidence>
<gene>
    <name evidence="1" type="ORF">C5T88_00740</name>
</gene>
<dbReference type="EMBL" id="CP027019">
    <property type="protein sequence ID" value="AVP49113.1"/>
    <property type="molecule type" value="Genomic_DNA"/>
</dbReference>
<reference evidence="2" key="1">
    <citation type="submission" date="2018-02" db="EMBL/GenBank/DDBJ databases">
        <title>Firefly genomes illuminate parallel origins of bioluminescence in beetles.</title>
        <authorList>
            <person name="Fallon T.R."/>
            <person name="Lower S.E.S."/>
            <person name="Behringer M."/>
            <person name="Weng J.-K."/>
        </authorList>
    </citation>
    <scope>NUCLEOTIDE SEQUENCE [LARGE SCALE GENOMIC DNA]</scope>
</reference>
<dbReference type="GO" id="GO:0006950">
    <property type="term" value="P:response to stress"/>
    <property type="evidence" value="ECO:0007669"/>
    <property type="project" value="UniProtKB-ARBA"/>
</dbReference>
<dbReference type="RefSeq" id="WP_303662457.1">
    <property type="nucleotide sequence ID" value="NZ_CP027019.1"/>
</dbReference>
<evidence type="ECO:0000313" key="1">
    <source>
        <dbReference type="EMBL" id="AVP49113.1"/>
    </source>
</evidence>
<proteinExistence type="predicted"/>
<protein>
    <submittedName>
        <fullName evidence="1">Uncharacterized protein</fullName>
    </submittedName>
</protein>
<name>A0A2S0NJB3_9MOLU</name>
<dbReference type="AlphaFoldDB" id="A0A2S0NJB3"/>
<dbReference type="Proteomes" id="UP000239250">
    <property type="component" value="Chromosome"/>
</dbReference>
<organism evidence="1 2">
    <name type="scientific">Williamsoniiplasma luminosum</name>
    <dbReference type="NCBI Taxonomy" id="214888"/>
    <lineage>
        <taxon>Bacteria</taxon>
        <taxon>Bacillati</taxon>
        <taxon>Mycoplasmatota</taxon>
        <taxon>Mollicutes</taxon>
        <taxon>Entomoplasmatales</taxon>
        <taxon>Williamsoniiplasma</taxon>
    </lineage>
</organism>
<sequence>MEQNSIQTDYVIKELYKAYKKMNKDLFDNKLKEDAIISIASNHRQRSFIRGHFTPRKLWTYHEQEYHEIIIWGLAFNEDYKQTLATLLHEMVHQYCHQIEVRDTSSNGRHNRKFKYYAEQVHLKVHSPIIKHIGYTTDVSEYLNKYFEDLDIDHTKINAFKNVNWLNNHADLQAEIEKMLAEKPKRYKYECGLCFYDFSSKHDMELKCLKCENPLVKKSL</sequence>